<dbReference type="FunFam" id="3.40.50.300:FF:000009">
    <property type="entry name" value="CTP synthase"/>
    <property type="match status" value="1"/>
</dbReference>
<dbReference type="AlphaFoldDB" id="A0A1A9VJK1"/>
<dbReference type="GO" id="GO:0097268">
    <property type="term" value="C:cytoophidium"/>
    <property type="evidence" value="ECO:0007669"/>
    <property type="project" value="UniProtKB-ARBA"/>
</dbReference>
<evidence type="ECO:0000256" key="11">
    <source>
        <dbReference type="ARBA" id="ARBA00022962"/>
    </source>
</evidence>
<evidence type="ECO:0000256" key="12">
    <source>
        <dbReference type="ARBA" id="ARBA00022975"/>
    </source>
</evidence>
<dbReference type="InterPro" id="IPR017926">
    <property type="entry name" value="GATASE"/>
</dbReference>
<evidence type="ECO:0000256" key="3">
    <source>
        <dbReference type="ARBA" id="ARBA00010669"/>
    </source>
</evidence>
<keyword evidence="6" id="KW-0479">Metal-binding</keyword>
<dbReference type="PROSITE" id="PS51273">
    <property type="entry name" value="GATASE_TYPE_1"/>
    <property type="match status" value="1"/>
</dbReference>
<dbReference type="EnsemblMetazoa" id="GAUT039424-RA">
    <property type="protein sequence ID" value="GAUT039424-PA"/>
    <property type="gene ID" value="GAUT039424"/>
</dbReference>
<keyword evidence="11 16" id="KW-0315">Glutamine amidotransferase</keyword>
<dbReference type="EC" id="6.3.4.2" evidence="16"/>
<keyword evidence="7 16" id="KW-0547">Nucleotide-binding</keyword>
<evidence type="ECO:0000256" key="16">
    <source>
        <dbReference type="RuleBase" id="RU810713"/>
    </source>
</evidence>
<dbReference type="Gene3D" id="3.40.50.300">
    <property type="entry name" value="P-loop containing nucleotide triphosphate hydrolases"/>
    <property type="match status" value="1"/>
</dbReference>
<dbReference type="InterPro" id="IPR002125">
    <property type="entry name" value="CMP_dCMP_dom"/>
</dbReference>
<dbReference type="Pfam" id="PF06418">
    <property type="entry name" value="CTP_synth_N"/>
    <property type="match status" value="1"/>
</dbReference>
<dbReference type="GO" id="GO:0005524">
    <property type="term" value="F:ATP binding"/>
    <property type="evidence" value="ECO:0007669"/>
    <property type="project" value="UniProtKB-KW"/>
</dbReference>
<dbReference type="GO" id="GO:0005829">
    <property type="term" value="C:cytosol"/>
    <property type="evidence" value="ECO:0007669"/>
    <property type="project" value="TreeGrafter"/>
</dbReference>
<protein>
    <recommendedName>
        <fullName evidence="15 16">CTP synthase</fullName>
        <ecNumber evidence="16">6.3.4.2</ecNumber>
    </recommendedName>
    <alternativeName>
        <fullName evidence="16">UTP--ammonia ligase</fullName>
    </alternativeName>
</protein>
<comment type="catalytic activity">
    <reaction evidence="13 16">
        <text>UTP + L-glutamine + ATP + H2O = CTP + L-glutamate + ADP + phosphate + 2 H(+)</text>
        <dbReference type="Rhea" id="RHEA:26426"/>
        <dbReference type="ChEBI" id="CHEBI:15377"/>
        <dbReference type="ChEBI" id="CHEBI:15378"/>
        <dbReference type="ChEBI" id="CHEBI:29985"/>
        <dbReference type="ChEBI" id="CHEBI:30616"/>
        <dbReference type="ChEBI" id="CHEBI:37563"/>
        <dbReference type="ChEBI" id="CHEBI:43474"/>
        <dbReference type="ChEBI" id="CHEBI:46398"/>
        <dbReference type="ChEBI" id="CHEBI:58359"/>
        <dbReference type="ChEBI" id="CHEBI:456216"/>
        <dbReference type="EC" id="6.3.4.2"/>
    </reaction>
</comment>
<dbReference type="NCBIfam" id="NF003792">
    <property type="entry name" value="PRK05380.1"/>
    <property type="match status" value="1"/>
</dbReference>
<dbReference type="GO" id="GO:0052717">
    <property type="term" value="F:tRNA-specific adenosine-34 deaminase activity"/>
    <property type="evidence" value="ECO:0007669"/>
    <property type="project" value="UniProtKB-EC"/>
</dbReference>
<name>A0A1A9VJK1_GLOAU</name>
<sequence length="768" mass="85634">MKEAKFIFVTGGVVSSLGKGLVASSVGALLQAYGFKIRIRKLDPYLNIDPGTMNPTQHGEVFVTEDGAETDLDLGHYERFTGIKATKDDNITTGKIYHELLKKERRGDYLGKTVQIIPHVTDLIKSFIFNGTEGLDFVICEIGGTVGDIESQPFLEAIRQVNYTLGKQRVILIHLTLIPYLTAAQELKTKPTQHSVRELNSAGLQPDIILCRSEKEIFDNQREKIAKLCNVSLSNVIPAPDVSHIYELPVLYSQCGLDTQILEHFHLSEPKPSLIEWDQIVHSIRHSTQEVTVSIVGKYTEFPDAYKSLVEALNHGAISNKVKVRINWVNSREKEEKPINEKLIGEKLQNSHAILVPGGFGDDGVEGKILAINYARTNNIPFFGICLGMQLAIIEFVRNVVKLEDAHSEEFHNCKHPIVKLAGDQDDDLGGTMRLGAYKCNINASSKMMDAYSNTTISERHRHRYIINSDYKDDLEKNGLLCSGILEDGTCIEAVELESHPWFIGVQFHPEFQSKPFSPHPLFVSFIEAAVGADNVSKEELDKLEDKAIVDVILDIEEKYGVREANQFKSVEEIKEHLKRGTDNYHSKQLTRIQSEHNYTGSHNTSLTNVTPYECNELSDEGYISPCEEVVESNPKQAKLAQKNDEVPIGAVIVSGSNVVSSAHNISNDPTAHAEMLAIKQACELLSTSTLCDAEMYVTLEPCPMCAQAISFARIKRLYFGAYNPKGGGIENGAKIFQFCSHIPEVYGGILETECSFLLKDFFEKLRT</sequence>
<evidence type="ECO:0000256" key="1">
    <source>
        <dbReference type="ARBA" id="ARBA00005171"/>
    </source>
</evidence>
<dbReference type="Pfam" id="PF14437">
    <property type="entry name" value="MafB19-deam"/>
    <property type="match status" value="1"/>
</dbReference>
<dbReference type="HAMAP" id="MF_01227">
    <property type="entry name" value="PyrG"/>
    <property type="match status" value="1"/>
</dbReference>
<dbReference type="FunFam" id="3.40.50.880:FF:000002">
    <property type="entry name" value="CTP synthase"/>
    <property type="match status" value="1"/>
</dbReference>
<dbReference type="GO" id="GO:0019856">
    <property type="term" value="P:pyrimidine nucleobase biosynthetic process"/>
    <property type="evidence" value="ECO:0007669"/>
    <property type="project" value="TreeGrafter"/>
</dbReference>
<dbReference type="VEuPathDB" id="VectorBase:GAUT039424"/>
<evidence type="ECO:0000256" key="8">
    <source>
        <dbReference type="ARBA" id="ARBA00022833"/>
    </source>
</evidence>
<dbReference type="Gene3D" id="3.40.50.880">
    <property type="match status" value="1"/>
</dbReference>
<dbReference type="InterPro" id="IPR016192">
    <property type="entry name" value="APOBEC/CMP_deaminase_Zn-bd"/>
</dbReference>
<proteinExistence type="inferred from homology"/>
<comment type="similarity">
    <text evidence="3">Belongs to the cytidine and deoxycytidylate deaminase family. ADAT2 subfamily.</text>
</comment>
<evidence type="ECO:0000256" key="10">
    <source>
        <dbReference type="ARBA" id="ARBA00022842"/>
    </source>
</evidence>
<dbReference type="HAMAP" id="MF_00972">
    <property type="entry name" value="tRNA_aden_deaminase"/>
    <property type="match status" value="1"/>
</dbReference>
<dbReference type="PROSITE" id="PS00903">
    <property type="entry name" value="CYT_DCMP_DEAMINASES_1"/>
    <property type="match status" value="1"/>
</dbReference>
<dbReference type="InterPro" id="IPR027417">
    <property type="entry name" value="P-loop_NTPase"/>
</dbReference>
<evidence type="ECO:0000256" key="13">
    <source>
        <dbReference type="ARBA" id="ARBA00047781"/>
    </source>
</evidence>
<dbReference type="Proteomes" id="UP000078200">
    <property type="component" value="Unassembled WGS sequence"/>
</dbReference>
<dbReference type="CDD" id="cd01285">
    <property type="entry name" value="nucleoside_deaminase"/>
    <property type="match status" value="1"/>
</dbReference>
<dbReference type="NCBIfam" id="TIGR00337">
    <property type="entry name" value="PyrG"/>
    <property type="match status" value="1"/>
</dbReference>
<keyword evidence="10" id="KW-0460">Magnesium</keyword>
<dbReference type="PANTHER" id="PTHR11550">
    <property type="entry name" value="CTP SYNTHASE"/>
    <property type="match status" value="1"/>
</dbReference>
<dbReference type="SUPFAM" id="SSF53927">
    <property type="entry name" value="Cytidine deaminase-like"/>
    <property type="match status" value="1"/>
</dbReference>
<keyword evidence="8" id="KW-0862">Zinc</keyword>
<keyword evidence="4 16" id="KW-0436">Ligase</keyword>
<dbReference type="InterPro" id="IPR016193">
    <property type="entry name" value="Cytidine_deaminase-like"/>
</dbReference>
<evidence type="ECO:0000256" key="4">
    <source>
        <dbReference type="ARBA" id="ARBA00022598"/>
    </source>
</evidence>
<dbReference type="CDD" id="cd03113">
    <property type="entry name" value="CTPS_N"/>
    <property type="match status" value="1"/>
</dbReference>
<evidence type="ECO:0000256" key="15">
    <source>
        <dbReference type="ARBA" id="ARBA00070745"/>
    </source>
</evidence>
<dbReference type="GO" id="GO:0003883">
    <property type="term" value="F:CTP synthase activity"/>
    <property type="evidence" value="ECO:0007669"/>
    <property type="project" value="UniProtKB-UniRule"/>
</dbReference>
<dbReference type="InterPro" id="IPR028883">
    <property type="entry name" value="tRNA_aden_deaminase"/>
</dbReference>
<evidence type="ECO:0000313" key="19">
    <source>
        <dbReference type="Proteomes" id="UP000078200"/>
    </source>
</evidence>
<dbReference type="Pfam" id="PF00117">
    <property type="entry name" value="GATase"/>
    <property type="match status" value="1"/>
</dbReference>
<evidence type="ECO:0000256" key="6">
    <source>
        <dbReference type="ARBA" id="ARBA00022723"/>
    </source>
</evidence>
<keyword evidence="19" id="KW-1185">Reference proteome</keyword>
<comment type="pathway">
    <text evidence="1 16">Pyrimidine metabolism; CTP biosynthesis via de novo pathway; CTP from UDP: step 2/2.</text>
</comment>
<dbReference type="GO" id="GO:0042802">
    <property type="term" value="F:identical protein binding"/>
    <property type="evidence" value="ECO:0007669"/>
    <property type="project" value="TreeGrafter"/>
</dbReference>
<evidence type="ECO:0000313" key="18">
    <source>
        <dbReference type="EnsemblMetazoa" id="GAUT039424-PA"/>
    </source>
</evidence>
<evidence type="ECO:0000256" key="7">
    <source>
        <dbReference type="ARBA" id="ARBA00022741"/>
    </source>
</evidence>
<dbReference type="GO" id="GO:0002100">
    <property type="term" value="P:tRNA wobble adenosine to inosine editing"/>
    <property type="evidence" value="ECO:0007669"/>
    <property type="project" value="InterPro"/>
</dbReference>
<accession>A0A1A9VJK1</accession>
<evidence type="ECO:0000256" key="5">
    <source>
        <dbReference type="ARBA" id="ARBA00022694"/>
    </source>
</evidence>
<dbReference type="InterPro" id="IPR033828">
    <property type="entry name" value="GATase1_CTP_Synthase"/>
</dbReference>
<dbReference type="InterPro" id="IPR017456">
    <property type="entry name" value="CTP_synthase_N"/>
</dbReference>
<dbReference type="UniPathway" id="UPA00159">
    <property type="reaction ID" value="UER00277"/>
</dbReference>
<evidence type="ECO:0000256" key="14">
    <source>
        <dbReference type="ARBA" id="ARBA00048045"/>
    </source>
</evidence>
<dbReference type="InterPro" id="IPR004468">
    <property type="entry name" value="CTP_synthase"/>
</dbReference>
<comment type="function">
    <text evidence="16">Catalyzes the ATP-dependent amination of UTP to CTP with either L-glutamine or ammonia as the source of nitrogen.</text>
</comment>
<keyword evidence="5" id="KW-0819">tRNA processing</keyword>
<keyword evidence="9 16" id="KW-0067">ATP-binding</keyword>
<reference evidence="18" key="1">
    <citation type="submission" date="2020-05" db="UniProtKB">
        <authorList>
            <consortium name="EnsemblMetazoa"/>
        </authorList>
    </citation>
    <scope>IDENTIFICATION</scope>
    <source>
        <strain evidence="18">TTRI</strain>
    </source>
</reference>
<evidence type="ECO:0000256" key="2">
    <source>
        <dbReference type="ARBA" id="ARBA00007533"/>
    </source>
</evidence>
<feature type="domain" description="CMP/dCMP-type deaminase" evidence="17">
    <location>
        <begin position="625"/>
        <end position="731"/>
    </location>
</feature>
<dbReference type="SUPFAM" id="SSF52540">
    <property type="entry name" value="P-loop containing nucleoside triphosphate hydrolases"/>
    <property type="match status" value="1"/>
</dbReference>
<keyword evidence="12 16" id="KW-0665">Pyrimidine biosynthesis</keyword>
<organism evidence="18 19">
    <name type="scientific">Glossina austeni</name>
    <name type="common">Savannah tsetse fly</name>
    <dbReference type="NCBI Taxonomy" id="7395"/>
    <lineage>
        <taxon>Eukaryota</taxon>
        <taxon>Metazoa</taxon>
        <taxon>Ecdysozoa</taxon>
        <taxon>Arthropoda</taxon>
        <taxon>Hexapoda</taxon>
        <taxon>Insecta</taxon>
        <taxon>Pterygota</taxon>
        <taxon>Neoptera</taxon>
        <taxon>Endopterygota</taxon>
        <taxon>Diptera</taxon>
        <taxon>Brachycera</taxon>
        <taxon>Muscomorpha</taxon>
        <taxon>Hippoboscoidea</taxon>
        <taxon>Glossinidae</taxon>
        <taxon>Glossina</taxon>
    </lineage>
</organism>
<dbReference type="InterPro" id="IPR029062">
    <property type="entry name" value="Class_I_gatase-like"/>
</dbReference>
<comment type="catalytic activity">
    <reaction evidence="14">
        <text>adenosine(34) in tRNA + H2O + H(+) = inosine(34) in tRNA + NH4(+)</text>
        <dbReference type="Rhea" id="RHEA:43168"/>
        <dbReference type="Rhea" id="RHEA-COMP:10373"/>
        <dbReference type="Rhea" id="RHEA-COMP:10374"/>
        <dbReference type="ChEBI" id="CHEBI:15377"/>
        <dbReference type="ChEBI" id="CHEBI:15378"/>
        <dbReference type="ChEBI" id="CHEBI:28938"/>
        <dbReference type="ChEBI" id="CHEBI:74411"/>
        <dbReference type="ChEBI" id="CHEBI:82852"/>
        <dbReference type="EC" id="3.5.4.33"/>
    </reaction>
</comment>
<dbReference type="PANTHER" id="PTHR11550:SF0">
    <property type="entry name" value="CTP SYNTHASE-RELATED"/>
    <property type="match status" value="1"/>
</dbReference>
<dbReference type="InterPro" id="IPR058535">
    <property type="entry name" value="MafB19-deam"/>
</dbReference>
<dbReference type="SUPFAM" id="SSF52317">
    <property type="entry name" value="Class I glutamine amidotransferase-like"/>
    <property type="match status" value="1"/>
</dbReference>
<dbReference type="GO" id="GO:0008270">
    <property type="term" value="F:zinc ion binding"/>
    <property type="evidence" value="ECO:0007669"/>
    <property type="project" value="InterPro"/>
</dbReference>
<evidence type="ECO:0000256" key="9">
    <source>
        <dbReference type="ARBA" id="ARBA00022840"/>
    </source>
</evidence>
<comment type="similarity">
    <text evidence="2 16">Belongs to the CTP synthase family.</text>
</comment>
<dbReference type="STRING" id="7395.A0A1A9VJK1"/>
<dbReference type="GO" id="GO:0044210">
    <property type="term" value="P:'de novo' CTP biosynthetic process"/>
    <property type="evidence" value="ECO:0007669"/>
    <property type="project" value="UniProtKB-UniRule"/>
</dbReference>
<dbReference type="PROSITE" id="PS51747">
    <property type="entry name" value="CYT_DCMP_DEAMINASES_2"/>
    <property type="match status" value="1"/>
</dbReference>
<dbReference type="CDD" id="cd01746">
    <property type="entry name" value="GATase1_CTP_Synthase"/>
    <property type="match status" value="1"/>
</dbReference>
<evidence type="ECO:0000259" key="17">
    <source>
        <dbReference type="PROSITE" id="PS51747"/>
    </source>
</evidence>
<dbReference type="Gene3D" id="3.40.140.10">
    <property type="entry name" value="Cytidine Deaminase, domain 2"/>
    <property type="match status" value="1"/>
</dbReference>